<evidence type="ECO:0008006" key="3">
    <source>
        <dbReference type="Google" id="ProtNLM"/>
    </source>
</evidence>
<gene>
    <name evidence="1" type="ORF">EWM59_20045</name>
</gene>
<evidence type="ECO:0000313" key="2">
    <source>
        <dbReference type="Proteomes" id="UP000293162"/>
    </source>
</evidence>
<dbReference type="AlphaFoldDB" id="A0A4Q5LW51"/>
<reference evidence="1 2" key="1">
    <citation type="submission" date="2019-02" db="EMBL/GenBank/DDBJ databases">
        <title>Bacterial novel species Emticicia sp. 17J42-9 isolated from soil.</title>
        <authorList>
            <person name="Jung H.-Y."/>
        </authorList>
    </citation>
    <scope>NUCLEOTIDE SEQUENCE [LARGE SCALE GENOMIC DNA]</scope>
    <source>
        <strain evidence="1 2">17J42-9</strain>
    </source>
</reference>
<comment type="caution">
    <text evidence="1">The sequence shown here is derived from an EMBL/GenBank/DDBJ whole genome shotgun (WGS) entry which is preliminary data.</text>
</comment>
<dbReference type="OrthoDB" id="1269635at2"/>
<accession>A0A4Q5LW51</accession>
<sequence length="360" mass="39601">MIKSLINGLSEKDMQAVANEYALSDFYFPTLFPLKFVTSLKWESLEGEFGVPVAGDVISWDSRAPRKRREVVSKLSGSIPKIGVAREKTESQMNEYNTLKRYADDAAKKELLNWIWEDQLFVFNGVNARLEWLALRAASTGKVMLTNTNNEGVVTEANVDFLVPGANKSGVTVNITVDNAETSKPITKIKDVVKAAKNKGKKLNYIFTDQDMIDAILVSAETIAFVAPWATQTPAPTQVSLLSTLNMALKAQGLPVIGLVESFIEIEIKGVRTQVNPWEAGVLLFSETPTLGNTAHTRLADEDVESSNALKVKREHVLIKRFATEEPLVETCLGIANAFPVINSASAKWLVDGLNATWTK</sequence>
<proteinExistence type="predicted"/>
<dbReference type="Proteomes" id="UP000293162">
    <property type="component" value="Unassembled WGS sequence"/>
</dbReference>
<name>A0A4Q5LW51_9BACT</name>
<evidence type="ECO:0000313" key="1">
    <source>
        <dbReference type="EMBL" id="RYU93815.1"/>
    </source>
</evidence>
<keyword evidence="2" id="KW-1185">Reference proteome</keyword>
<dbReference type="RefSeq" id="WP_130023034.1">
    <property type="nucleotide sequence ID" value="NZ_SEWF01000036.1"/>
</dbReference>
<organism evidence="1 2">
    <name type="scientific">Emticicia agri</name>
    <dbReference type="NCBI Taxonomy" id="2492393"/>
    <lineage>
        <taxon>Bacteria</taxon>
        <taxon>Pseudomonadati</taxon>
        <taxon>Bacteroidota</taxon>
        <taxon>Cytophagia</taxon>
        <taxon>Cytophagales</taxon>
        <taxon>Leadbetterellaceae</taxon>
        <taxon>Emticicia</taxon>
    </lineage>
</organism>
<protein>
    <recommendedName>
        <fullName evidence="3">Phage capsid protein</fullName>
    </recommendedName>
</protein>
<dbReference type="EMBL" id="SEWF01000036">
    <property type="protein sequence ID" value="RYU93815.1"/>
    <property type="molecule type" value="Genomic_DNA"/>
</dbReference>